<evidence type="ECO:0000256" key="6">
    <source>
        <dbReference type="ARBA" id="ARBA00022989"/>
    </source>
</evidence>
<evidence type="ECO:0000256" key="4">
    <source>
        <dbReference type="ARBA" id="ARBA00022481"/>
    </source>
</evidence>
<comment type="similarity">
    <text evidence="9 10">Belongs to the ComGC family.</text>
</comment>
<keyword evidence="10" id="KW-0813">Transport</keyword>
<keyword evidence="6 10" id="KW-1133">Transmembrane helix</keyword>
<dbReference type="PIRSF" id="PIRSF029928">
    <property type="entry name" value="Late_competence_ComGC"/>
    <property type="match status" value="1"/>
</dbReference>
<dbReference type="EMBL" id="JAWDIQ010000001">
    <property type="protein sequence ID" value="MDY0408430.1"/>
    <property type="molecule type" value="Genomic_DNA"/>
</dbReference>
<dbReference type="RefSeq" id="WP_320379164.1">
    <property type="nucleotide sequence ID" value="NZ_JAWDIQ010000001.1"/>
</dbReference>
<protein>
    <recommendedName>
        <fullName evidence="10">ComG operon protein 3</fullName>
    </recommendedName>
</protein>
<accession>A0ABU5CSN5</accession>
<evidence type="ECO:0000256" key="9">
    <source>
        <dbReference type="ARBA" id="ARBA00043982"/>
    </source>
</evidence>
<proteinExistence type="inferred from homology"/>
<sequence>MFMFKNNRGFTLIEMLIVLMIISVLIILIVPNLSGRTKEVNSKGCQALVSVVQTQVEAYALDHGQLPSDLQQLAAENYISEEQFTCPNNKNLVYDSSSGKVSAPN</sequence>
<keyword evidence="8 10" id="KW-0178">Competence</keyword>
<gene>
    <name evidence="11" type="primary">comGC</name>
    <name evidence="11" type="ORF">RWD45_07490</name>
</gene>
<dbReference type="InterPro" id="IPR045584">
    <property type="entry name" value="Pilin-like"/>
</dbReference>
<dbReference type="InterPro" id="IPR012902">
    <property type="entry name" value="N_methyl_site"/>
</dbReference>
<reference evidence="11 12" key="1">
    <citation type="submission" date="2023-10" db="EMBL/GenBank/DDBJ databases">
        <title>Virgibacillus soli CC-YMP-6 genome.</title>
        <authorList>
            <person name="Miliotis G."/>
            <person name="Sengupta P."/>
            <person name="Hameed A."/>
            <person name="Chuvochina M."/>
            <person name="Mcdonagh F."/>
            <person name="Simpson A.C."/>
            <person name="Singh N.K."/>
            <person name="Rekha P.D."/>
            <person name="Raman K."/>
            <person name="Hugenholtz P."/>
            <person name="Venkateswaran K."/>
        </authorList>
    </citation>
    <scope>NUCLEOTIDE SEQUENCE [LARGE SCALE GENOMIC DNA]</scope>
    <source>
        <strain evidence="11 12">CC-YMP-6</strain>
    </source>
</reference>
<evidence type="ECO:0000256" key="10">
    <source>
        <dbReference type="PIRNR" id="PIRNR029928"/>
    </source>
</evidence>
<evidence type="ECO:0000256" key="2">
    <source>
        <dbReference type="ARBA" id="ARBA00004241"/>
    </source>
</evidence>
<dbReference type="PANTHER" id="PTHR30093">
    <property type="entry name" value="GENERAL SECRETION PATHWAY PROTEIN G"/>
    <property type="match status" value="1"/>
</dbReference>
<name>A0ABU5CSN5_9BACI</name>
<keyword evidence="3 10" id="KW-1003">Cell membrane</keyword>
<dbReference type="PANTHER" id="PTHR30093:SF2">
    <property type="entry name" value="TYPE II SECRETION SYSTEM PROTEIN H"/>
    <property type="match status" value="1"/>
</dbReference>
<dbReference type="InterPro" id="IPR016940">
    <property type="entry name" value="ComGC"/>
</dbReference>
<dbReference type="PROSITE" id="PS00409">
    <property type="entry name" value="PROKAR_NTER_METHYL"/>
    <property type="match status" value="1"/>
</dbReference>
<evidence type="ECO:0000256" key="1">
    <source>
        <dbReference type="ARBA" id="ARBA00004162"/>
    </source>
</evidence>
<keyword evidence="12" id="KW-1185">Reference proteome</keyword>
<evidence type="ECO:0000256" key="8">
    <source>
        <dbReference type="ARBA" id="ARBA00023287"/>
    </source>
</evidence>
<comment type="caution">
    <text evidence="11">The sequence shown here is derived from an EMBL/GenBank/DDBJ whole genome shotgun (WGS) entry which is preliminary data.</text>
</comment>
<organism evidence="11 12">
    <name type="scientific">Paracerasibacillus soli</name>
    <dbReference type="NCBI Taxonomy" id="480284"/>
    <lineage>
        <taxon>Bacteria</taxon>
        <taxon>Bacillati</taxon>
        <taxon>Bacillota</taxon>
        <taxon>Bacilli</taxon>
        <taxon>Bacillales</taxon>
        <taxon>Bacillaceae</taxon>
        <taxon>Paracerasibacillus</taxon>
    </lineage>
</organism>
<dbReference type="Proteomes" id="UP001275315">
    <property type="component" value="Unassembled WGS sequence"/>
</dbReference>
<dbReference type="NCBIfam" id="TIGR02532">
    <property type="entry name" value="IV_pilin_GFxxxE"/>
    <property type="match status" value="1"/>
</dbReference>
<dbReference type="Gene3D" id="3.30.700.10">
    <property type="entry name" value="Glycoprotein, Type 4 Pilin"/>
    <property type="match status" value="1"/>
</dbReference>
<keyword evidence="4" id="KW-0488">Methylation</keyword>
<comment type="subcellular location">
    <subcellularLocation>
        <location evidence="1">Cell membrane</location>
        <topology evidence="1">Single-pass membrane protein</topology>
    </subcellularLocation>
    <subcellularLocation>
        <location evidence="2">Cell surface</location>
    </subcellularLocation>
</comment>
<dbReference type="Pfam" id="PF07963">
    <property type="entry name" value="N_methyl"/>
    <property type="match status" value="1"/>
</dbReference>
<comment type="subunit">
    <text evidence="10">Homodimer.</text>
</comment>
<dbReference type="SUPFAM" id="SSF54523">
    <property type="entry name" value="Pili subunits"/>
    <property type="match status" value="1"/>
</dbReference>
<evidence type="ECO:0000313" key="11">
    <source>
        <dbReference type="EMBL" id="MDY0408430.1"/>
    </source>
</evidence>
<evidence type="ECO:0000313" key="12">
    <source>
        <dbReference type="Proteomes" id="UP001275315"/>
    </source>
</evidence>
<keyword evidence="5 10" id="KW-0812">Transmembrane</keyword>
<evidence type="ECO:0000256" key="7">
    <source>
        <dbReference type="ARBA" id="ARBA00023136"/>
    </source>
</evidence>
<keyword evidence="7 10" id="KW-0472">Membrane</keyword>
<evidence type="ECO:0000256" key="5">
    <source>
        <dbReference type="ARBA" id="ARBA00022692"/>
    </source>
</evidence>
<dbReference type="PRINTS" id="PR00813">
    <property type="entry name" value="BCTERIALGSPG"/>
</dbReference>
<dbReference type="NCBIfam" id="NF040999">
    <property type="entry name" value="pilin_ComGC"/>
    <property type="match status" value="1"/>
</dbReference>
<feature type="transmembrane region" description="Helical" evidence="10">
    <location>
        <begin position="12"/>
        <end position="33"/>
    </location>
</feature>
<evidence type="ECO:0000256" key="3">
    <source>
        <dbReference type="ARBA" id="ARBA00022475"/>
    </source>
</evidence>
<comment type="function">
    <text evidence="10">Required for transformation and DNA binding.</text>
</comment>
<dbReference type="InterPro" id="IPR000983">
    <property type="entry name" value="Bac_GSPG_pilin"/>
</dbReference>